<evidence type="ECO:0000313" key="3">
    <source>
        <dbReference type="Proteomes" id="UP000001038"/>
    </source>
</evidence>
<dbReference type="Ensembl" id="ENSORLT00000032973.1">
    <property type="protein sequence ID" value="ENSORLP00000035353.1"/>
    <property type="gene ID" value="ENSORLG00000030272.1"/>
</dbReference>
<dbReference type="AlphaFoldDB" id="A0A3B3HVF8"/>
<dbReference type="FunCoup" id="A0A3B3HVF8">
    <property type="interactions" value="66"/>
</dbReference>
<evidence type="ECO:0000313" key="2">
    <source>
        <dbReference type="Ensembl" id="ENSORLP00000035353.1"/>
    </source>
</evidence>
<dbReference type="InParanoid" id="A0A3B3HVF8"/>
<dbReference type="InterPro" id="IPR036873">
    <property type="entry name" value="Rhodanese-like_dom_sf"/>
</dbReference>
<feature type="domain" description="Rhodanese" evidence="1">
    <location>
        <begin position="99"/>
        <end position="197"/>
    </location>
</feature>
<dbReference type="STRING" id="8090.ENSORLP00000035353"/>
<dbReference type="Gene3D" id="3.40.250.10">
    <property type="entry name" value="Rhodanese-like domain"/>
    <property type="match status" value="1"/>
</dbReference>
<dbReference type="SMART" id="SM00450">
    <property type="entry name" value="RHOD"/>
    <property type="match status" value="1"/>
</dbReference>
<dbReference type="SUPFAM" id="SSF52821">
    <property type="entry name" value="Rhodanese/Cell cycle control phosphatase"/>
    <property type="match status" value="1"/>
</dbReference>
<dbReference type="PANTHER" id="PTHR44086">
    <property type="entry name" value="THIOSULFATE SULFURTRANSFERASE RDL2, MITOCHONDRIAL-RELATED"/>
    <property type="match status" value="1"/>
</dbReference>
<reference evidence="2" key="2">
    <citation type="submission" date="2025-08" db="UniProtKB">
        <authorList>
            <consortium name="Ensembl"/>
        </authorList>
    </citation>
    <scope>IDENTIFICATION</scope>
    <source>
        <strain evidence="2">Hd-rR</strain>
    </source>
</reference>
<name>A0A3B3HVF8_ORYLA</name>
<dbReference type="GeneTree" id="ENSGT00940000165845"/>
<evidence type="ECO:0000259" key="1">
    <source>
        <dbReference type="PROSITE" id="PS50206"/>
    </source>
</evidence>
<dbReference type="Proteomes" id="UP000001038">
    <property type="component" value="Chromosome 16"/>
</dbReference>
<accession>A0A3B3HVF8</accession>
<protein>
    <recommendedName>
        <fullName evidence="1">Rhodanese domain-containing protein</fullName>
    </recommendedName>
</protein>
<reference evidence="2 3" key="1">
    <citation type="journal article" date="2007" name="Nature">
        <title>The medaka draft genome and insights into vertebrate genome evolution.</title>
        <authorList>
            <person name="Kasahara M."/>
            <person name="Naruse K."/>
            <person name="Sasaki S."/>
            <person name="Nakatani Y."/>
            <person name="Qu W."/>
            <person name="Ahsan B."/>
            <person name="Yamada T."/>
            <person name="Nagayasu Y."/>
            <person name="Doi K."/>
            <person name="Kasai Y."/>
            <person name="Jindo T."/>
            <person name="Kobayashi D."/>
            <person name="Shimada A."/>
            <person name="Toyoda A."/>
            <person name="Kuroki Y."/>
            <person name="Fujiyama A."/>
            <person name="Sasaki T."/>
            <person name="Shimizu A."/>
            <person name="Asakawa S."/>
            <person name="Shimizu N."/>
            <person name="Hashimoto S."/>
            <person name="Yang J."/>
            <person name="Lee Y."/>
            <person name="Matsushima K."/>
            <person name="Sugano S."/>
            <person name="Sakaizumi M."/>
            <person name="Narita T."/>
            <person name="Ohishi K."/>
            <person name="Haga S."/>
            <person name="Ohta F."/>
            <person name="Nomoto H."/>
            <person name="Nogata K."/>
            <person name="Morishita T."/>
            <person name="Endo T."/>
            <person name="Shin-I T."/>
            <person name="Takeda H."/>
            <person name="Morishita S."/>
            <person name="Kohara Y."/>
        </authorList>
    </citation>
    <scope>NUCLEOTIDE SEQUENCE [LARGE SCALE GENOMIC DNA]</scope>
    <source>
        <strain evidence="2 3">Hd-rR</strain>
    </source>
</reference>
<dbReference type="PROSITE" id="PS50206">
    <property type="entry name" value="RHODANESE_3"/>
    <property type="match status" value="1"/>
</dbReference>
<reference evidence="2" key="3">
    <citation type="submission" date="2025-09" db="UniProtKB">
        <authorList>
            <consortium name="Ensembl"/>
        </authorList>
    </citation>
    <scope>IDENTIFICATION</scope>
    <source>
        <strain evidence="2">Hd-rR</strain>
    </source>
</reference>
<organism evidence="2 3">
    <name type="scientific">Oryzias latipes</name>
    <name type="common">Japanese rice fish</name>
    <name type="synonym">Japanese killifish</name>
    <dbReference type="NCBI Taxonomy" id="8090"/>
    <lineage>
        <taxon>Eukaryota</taxon>
        <taxon>Metazoa</taxon>
        <taxon>Chordata</taxon>
        <taxon>Craniata</taxon>
        <taxon>Vertebrata</taxon>
        <taxon>Euteleostomi</taxon>
        <taxon>Actinopterygii</taxon>
        <taxon>Neopterygii</taxon>
        <taxon>Teleostei</taxon>
        <taxon>Neoteleostei</taxon>
        <taxon>Acanthomorphata</taxon>
        <taxon>Ovalentaria</taxon>
        <taxon>Atherinomorphae</taxon>
        <taxon>Beloniformes</taxon>
        <taxon>Adrianichthyidae</taxon>
        <taxon>Oryziinae</taxon>
        <taxon>Oryzias</taxon>
    </lineage>
</organism>
<dbReference type="Bgee" id="ENSORLG00000030272">
    <property type="expression patterns" value="Expressed in gastrula and 14 other cell types or tissues"/>
</dbReference>
<sequence length="199" mass="22602">MAFRGCWRFVGVVPRLLWDSSVPWRASVPVGRSCVPVFYNSRQGLKTDICLSCDSLCVFLRDRQVYFVLFSGTELQLRGYSSEPLSTEVSYEQLKQRLNDGNAVVIDVREPWELREYGFIPGSVNVPLGQVNTALQLSPEDFREKFGAEMPRRRDNIVFLCLAGIRSKAALDTAASLGFKDAQHYPDGWQGWAEREDLK</sequence>
<dbReference type="PANTHER" id="PTHR44086:SF10">
    <property type="entry name" value="THIOSULFATE SULFURTRANSFERASE_RHODANESE-LIKE DOMAIN-CONTAINING PROTEIN 3"/>
    <property type="match status" value="1"/>
</dbReference>
<gene>
    <name evidence="2" type="primary">tstd3</name>
</gene>
<dbReference type="InterPro" id="IPR001763">
    <property type="entry name" value="Rhodanese-like_dom"/>
</dbReference>
<proteinExistence type="predicted"/>
<dbReference type="Pfam" id="PF00581">
    <property type="entry name" value="Rhodanese"/>
    <property type="match status" value="1"/>
</dbReference>
<keyword evidence="3" id="KW-1185">Reference proteome</keyword>